<sequence length="53" mass="5653">MDVSMFMSAGAVEVSIAFALSSTTGKINILKNMGLKLQYCCCISAFNCCLPII</sequence>
<protein>
    <submittedName>
        <fullName evidence="1">Uncharacterized protein</fullName>
    </submittedName>
</protein>
<reference evidence="1" key="1">
    <citation type="submission" date="2018-02" db="EMBL/GenBank/DDBJ databases">
        <title>Rhizophora mucronata_Transcriptome.</title>
        <authorList>
            <person name="Meera S.P."/>
            <person name="Sreeshan A."/>
            <person name="Augustine A."/>
        </authorList>
    </citation>
    <scope>NUCLEOTIDE SEQUENCE</scope>
    <source>
        <tissue evidence="1">Leaf</tissue>
    </source>
</reference>
<dbReference type="AlphaFoldDB" id="A0A2P2PMS6"/>
<dbReference type="EMBL" id="GGEC01075558">
    <property type="protein sequence ID" value="MBX56042.1"/>
    <property type="molecule type" value="Transcribed_RNA"/>
</dbReference>
<proteinExistence type="predicted"/>
<evidence type="ECO:0000313" key="1">
    <source>
        <dbReference type="EMBL" id="MBX56042.1"/>
    </source>
</evidence>
<name>A0A2P2PMS6_RHIMU</name>
<organism evidence="1">
    <name type="scientific">Rhizophora mucronata</name>
    <name type="common">Asiatic mangrove</name>
    <dbReference type="NCBI Taxonomy" id="61149"/>
    <lineage>
        <taxon>Eukaryota</taxon>
        <taxon>Viridiplantae</taxon>
        <taxon>Streptophyta</taxon>
        <taxon>Embryophyta</taxon>
        <taxon>Tracheophyta</taxon>
        <taxon>Spermatophyta</taxon>
        <taxon>Magnoliopsida</taxon>
        <taxon>eudicotyledons</taxon>
        <taxon>Gunneridae</taxon>
        <taxon>Pentapetalae</taxon>
        <taxon>rosids</taxon>
        <taxon>fabids</taxon>
        <taxon>Malpighiales</taxon>
        <taxon>Rhizophoraceae</taxon>
        <taxon>Rhizophora</taxon>
    </lineage>
</organism>
<accession>A0A2P2PMS6</accession>